<gene>
    <name evidence="7" type="ORF">JVT61DRAFT_8622</name>
</gene>
<dbReference type="Pfam" id="PF13639">
    <property type="entry name" value="zf-RING_2"/>
    <property type="match status" value="1"/>
</dbReference>
<dbReference type="AlphaFoldDB" id="A0A8I2YZG5"/>
<keyword evidence="2 4" id="KW-0863">Zinc-finger</keyword>
<accession>A0A8I2YZG5</accession>
<evidence type="ECO:0000313" key="8">
    <source>
        <dbReference type="Proteomes" id="UP000683000"/>
    </source>
</evidence>
<dbReference type="PROSITE" id="PS00518">
    <property type="entry name" value="ZF_RING_1"/>
    <property type="match status" value="1"/>
</dbReference>
<evidence type="ECO:0000256" key="1">
    <source>
        <dbReference type="ARBA" id="ARBA00022723"/>
    </source>
</evidence>
<dbReference type="Proteomes" id="UP000683000">
    <property type="component" value="Unassembled WGS sequence"/>
</dbReference>
<feature type="region of interest" description="Disordered" evidence="5">
    <location>
        <begin position="271"/>
        <end position="328"/>
    </location>
</feature>
<proteinExistence type="predicted"/>
<dbReference type="InterPro" id="IPR013083">
    <property type="entry name" value="Znf_RING/FYVE/PHD"/>
</dbReference>
<keyword evidence="8" id="KW-1185">Reference proteome</keyword>
<protein>
    <recommendedName>
        <fullName evidence="6">RING-type domain-containing protein</fullName>
    </recommendedName>
</protein>
<evidence type="ECO:0000256" key="5">
    <source>
        <dbReference type="SAM" id="MobiDB-lite"/>
    </source>
</evidence>
<dbReference type="InterPro" id="IPR001841">
    <property type="entry name" value="Znf_RING"/>
</dbReference>
<keyword evidence="3" id="KW-0862">Zinc</keyword>
<evidence type="ECO:0000256" key="3">
    <source>
        <dbReference type="ARBA" id="ARBA00022833"/>
    </source>
</evidence>
<dbReference type="EMBL" id="JAGFBS010000003">
    <property type="protein sequence ID" value="KAG6380472.1"/>
    <property type="molecule type" value="Genomic_DNA"/>
</dbReference>
<evidence type="ECO:0000256" key="4">
    <source>
        <dbReference type="PROSITE-ProRule" id="PRU00175"/>
    </source>
</evidence>
<dbReference type="PROSITE" id="PS50089">
    <property type="entry name" value="ZF_RING_2"/>
    <property type="match status" value="1"/>
</dbReference>
<reference evidence="7" key="1">
    <citation type="submission" date="2021-03" db="EMBL/GenBank/DDBJ databases">
        <title>Evolutionary innovations through gain and loss of genes in the ectomycorrhizal Boletales.</title>
        <authorList>
            <person name="Wu G."/>
            <person name="Miyauchi S."/>
            <person name="Morin E."/>
            <person name="Yang Z.-L."/>
            <person name="Xu J."/>
            <person name="Martin F.M."/>
        </authorList>
    </citation>
    <scope>NUCLEOTIDE SEQUENCE</scope>
    <source>
        <strain evidence="7">BR01</strain>
    </source>
</reference>
<feature type="domain" description="RING-type" evidence="6">
    <location>
        <begin position="373"/>
        <end position="420"/>
    </location>
</feature>
<evidence type="ECO:0000313" key="7">
    <source>
        <dbReference type="EMBL" id="KAG6380472.1"/>
    </source>
</evidence>
<organism evidence="7 8">
    <name type="scientific">Boletus reticuloceps</name>
    <dbReference type="NCBI Taxonomy" id="495285"/>
    <lineage>
        <taxon>Eukaryota</taxon>
        <taxon>Fungi</taxon>
        <taxon>Dikarya</taxon>
        <taxon>Basidiomycota</taxon>
        <taxon>Agaricomycotina</taxon>
        <taxon>Agaricomycetes</taxon>
        <taxon>Agaricomycetidae</taxon>
        <taxon>Boletales</taxon>
        <taxon>Boletineae</taxon>
        <taxon>Boletaceae</taxon>
        <taxon>Boletoideae</taxon>
        <taxon>Boletus</taxon>
    </lineage>
</organism>
<comment type="caution">
    <text evidence="7">The sequence shown here is derived from an EMBL/GenBank/DDBJ whole genome shotgun (WGS) entry which is preliminary data.</text>
</comment>
<dbReference type="GO" id="GO:0008270">
    <property type="term" value="F:zinc ion binding"/>
    <property type="evidence" value="ECO:0007669"/>
    <property type="project" value="UniProtKB-KW"/>
</dbReference>
<sequence>MLCQRLSALFTPDHGGGSVVKDVLSGKERILPLVDARRYPCRTLSACHFAALNFVRVAFQHVQRTRGSSNPSMARWLGTVMDRHVVEELLSPREQLIGTQAIRLEEMHRVPLFEGALRHVATQHSPPSMILFKQSLRQMQLHPSPVSAIVVNRSASTTVCLKLREHSKDVFCVLDFALAPQEHVRRHGTALALVISTSLEQTAARMSGNLPIDNHLMTRDRQWQAQLFGSCTMCMFTPAEGAAWLSEAESSATISGSVSLLRIMDEIDDRGRDWGTSDQPSGSKHSERWARTPFDAGRTATTSRRHASHVEDESIGEGSSARMAGLRPRTTFTPYEQTKRHCRIFLSDDELASPMSPISRLSEASDEEAYFECVICFEDIPEGQGIRLLPCTHGFCRDCLAGHVCSKIEERKFPVFCPLCMTEHENASPSGEPTTRRSHCRQSANEDPKQSSPETWFSVSAYPKHSTRSGPSLRWRICVCGYIVAVSHKVRSVLRFSTRKITKDWKNSPVRSPDASIPGAKTVSKP</sequence>
<evidence type="ECO:0000256" key="2">
    <source>
        <dbReference type="ARBA" id="ARBA00022771"/>
    </source>
</evidence>
<dbReference type="SMART" id="SM00184">
    <property type="entry name" value="RING"/>
    <property type="match status" value="1"/>
</dbReference>
<evidence type="ECO:0000259" key="6">
    <source>
        <dbReference type="PROSITE" id="PS50089"/>
    </source>
</evidence>
<name>A0A8I2YZG5_9AGAM</name>
<dbReference type="OrthoDB" id="1431934at2759"/>
<keyword evidence="1" id="KW-0479">Metal-binding</keyword>
<dbReference type="SUPFAM" id="SSF57850">
    <property type="entry name" value="RING/U-box"/>
    <property type="match status" value="1"/>
</dbReference>
<dbReference type="Gene3D" id="3.30.40.10">
    <property type="entry name" value="Zinc/RING finger domain, C3HC4 (zinc finger)"/>
    <property type="match status" value="1"/>
</dbReference>
<feature type="region of interest" description="Disordered" evidence="5">
    <location>
        <begin position="505"/>
        <end position="526"/>
    </location>
</feature>
<dbReference type="InterPro" id="IPR017907">
    <property type="entry name" value="Znf_RING_CS"/>
</dbReference>
<feature type="region of interest" description="Disordered" evidence="5">
    <location>
        <begin position="425"/>
        <end position="455"/>
    </location>
</feature>